<dbReference type="SFLD" id="SFLDG01135">
    <property type="entry name" value="C1.5.6:_HAD__Beta-PGM__Phospha"/>
    <property type="match status" value="1"/>
</dbReference>
<dbReference type="Pfam" id="PF00702">
    <property type="entry name" value="Hydrolase"/>
    <property type="match status" value="1"/>
</dbReference>
<keyword evidence="1" id="KW-0378">Hydrolase</keyword>
<dbReference type="InterPro" id="IPR023214">
    <property type="entry name" value="HAD_sf"/>
</dbReference>
<protein>
    <submittedName>
        <fullName evidence="1">HAD family hydrolase</fullName>
    </submittedName>
</protein>
<dbReference type="PANTHER" id="PTHR43434:SF16">
    <property type="entry name" value="BLL8046 PROTEIN"/>
    <property type="match status" value="1"/>
</dbReference>
<dbReference type="InterPro" id="IPR023198">
    <property type="entry name" value="PGP-like_dom2"/>
</dbReference>
<proteinExistence type="predicted"/>
<gene>
    <name evidence="1" type="ORF">FE251_14930</name>
</gene>
<dbReference type="Gene3D" id="1.10.150.240">
    <property type="entry name" value="Putative phosphatase, domain 2"/>
    <property type="match status" value="1"/>
</dbReference>
<dbReference type="NCBIfam" id="TIGR01509">
    <property type="entry name" value="HAD-SF-IA-v3"/>
    <property type="match status" value="1"/>
</dbReference>
<dbReference type="Proteomes" id="UP000313948">
    <property type="component" value="Chromosome"/>
</dbReference>
<dbReference type="GO" id="GO:0016787">
    <property type="term" value="F:hydrolase activity"/>
    <property type="evidence" value="ECO:0007669"/>
    <property type="project" value="UniProtKB-KW"/>
</dbReference>
<accession>A0ABX5VQH4</accession>
<dbReference type="PANTHER" id="PTHR43434">
    <property type="entry name" value="PHOSPHOGLYCOLATE PHOSPHATASE"/>
    <property type="match status" value="1"/>
</dbReference>
<dbReference type="EMBL" id="CP040899">
    <property type="protein sequence ID" value="QDB80520.1"/>
    <property type="molecule type" value="Genomic_DNA"/>
</dbReference>
<keyword evidence="2" id="KW-1185">Reference proteome</keyword>
<dbReference type="SFLD" id="SFLDS00003">
    <property type="entry name" value="Haloacid_Dehalogenase"/>
    <property type="match status" value="1"/>
</dbReference>
<reference evidence="1 2" key="1">
    <citation type="submission" date="2019-05" db="EMBL/GenBank/DDBJ databases">
        <title>Georgenia *** sp. nov., and Georgenia *** sp. nov., isolated from the intestinal contents of plateau pika (Ochotona curzoniae) in the Qinghai-Tibet plateau of China.</title>
        <authorList>
            <person name="Tian Z."/>
        </authorList>
    </citation>
    <scope>NUCLEOTIDE SEQUENCE [LARGE SCALE GENOMIC DNA]</scope>
    <source>
        <strain evidence="1 2">Z294</strain>
    </source>
</reference>
<dbReference type="InterPro" id="IPR050155">
    <property type="entry name" value="HAD-like_hydrolase_sf"/>
</dbReference>
<dbReference type="InterPro" id="IPR036412">
    <property type="entry name" value="HAD-like_sf"/>
</dbReference>
<dbReference type="Gene3D" id="3.40.50.1000">
    <property type="entry name" value="HAD superfamily/HAD-like"/>
    <property type="match status" value="1"/>
</dbReference>
<dbReference type="InterPro" id="IPR006439">
    <property type="entry name" value="HAD-SF_hydro_IA"/>
</dbReference>
<dbReference type="SUPFAM" id="SSF56784">
    <property type="entry name" value="HAD-like"/>
    <property type="match status" value="1"/>
</dbReference>
<evidence type="ECO:0000313" key="2">
    <source>
        <dbReference type="Proteomes" id="UP000313948"/>
    </source>
</evidence>
<dbReference type="PRINTS" id="PR00413">
    <property type="entry name" value="HADHALOGNASE"/>
</dbReference>
<evidence type="ECO:0000313" key="1">
    <source>
        <dbReference type="EMBL" id="QDB80520.1"/>
    </source>
</evidence>
<organism evidence="1 2">
    <name type="scientific">Georgenia wutianyii</name>
    <dbReference type="NCBI Taxonomy" id="2585135"/>
    <lineage>
        <taxon>Bacteria</taxon>
        <taxon>Bacillati</taxon>
        <taxon>Actinomycetota</taxon>
        <taxon>Actinomycetes</taxon>
        <taxon>Micrococcales</taxon>
        <taxon>Bogoriellaceae</taxon>
        <taxon>Georgenia</taxon>
    </lineage>
</organism>
<dbReference type="RefSeq" id="WP_139072323.1">
    <property type="nucleotide sequence ID" value="NZ_CP040899.1"/>
</dbReference>
<dbReference type="NCBIfam" id="TIGR01549">
    <property type="entry name" value="HAD-SF-IA-v1"/>
    <property type="match status" value="1"/>
</dbReference>
<dbReference type="SFLD" id="SFLDG01129">
    <property type="entry name" value="C1.5:_HAD__Beta-PGM__Phosphata"/>
    <property type="match status" value="1"/>
</dbReference>
<sequence>MPTDAPGAVLLDIDGTLADSNYVHTFAWTRAFREVGHPVDAWRIHRRIGMGGSLLLAELLGDRLEELGERAEELHTRYYAEAADELHRFDGVPELVRALKERGVRVVLATSAAPEELEILERVLGIVDDVDAVTSAGDVEEAKPDPDIVRTALDAVDVPADRAVFVGDTVWDVEAAARAGVPCVGVLTGGISEAELTGAGAVAVYDSVADLLVDLDASPLRHAWEG</sequence>
<name>A0ABX5VQH4_9MICO</name>